<dbReference type="InterPro" id="IPR028427">
    <property type="entry name" value="Met_Sox_Rdtase_MsrB"/>
</dbReference>
<reference evidence="9 10" key="2">
    <citation type="submission" date="2019-11" db="EMBL/GenBank/DDBJ databases">
        <title>A de novo genome assembly of a pear dwarfing rootstock.</title>
        <authorList>
            <person name="Wang F."/>
            <person name="Wang J."/>
            <person name="Li S."/>
            <person name="Zhang Y."/>
            <person name="Fang M."/>
            <person name="Ma L."/>
            <person name="Zhao Y."/>
            <person name="Jiang S."/>
        </authorList>
    </citation>
    <scope>NUCLEOTIDE SEQUENCE [LARGE SCALE GENOMIC DNA]</scope>
    <source>
        <strain evidence="9">S2</strain>
        <tissue evidence="9">Leaf</tissue>
    </source>
</reference>
<evidence type="ECO:0000259" key="8">
    <source>
        <dbReference type="PROSITE" id="PS51790"/>
    </source>
</evidence>
<protein>
    <submittedName>
        <fullName evidence="9">Peptide methionine sulfoxide reductase B5-like</fullName>
    </submittedName>
</protein>
<dbReference type="GO" id="GO:0030091">
    <property type="term" value="P:protein repair"/>
    <property type="evidence" value="ECO:0007669"/>
    <property type="project" value="InterPro"/>
</dbReference>
<evidence type="ECO:0000256" key="4">
    <source>
        <dbReference type="ARBA" id="ARBA00022833"/>
    </source>
</evidence>
<sequence>MGLHVLRSFPLSSSKTKIFNSITITPILCNLLGPLNPKLSSLFRTHFITLPPKHTVNVIPIVGFAGSLHRSKQSFRGGVVVAMVTPRSAQKCEEEWWTVLSPEHFRILRYKGIKPENMTSTLRRESIPVQDAGCGTPLYRSTTKFNSGCGWPAFYEGLPGAINFNVKGFRTPTNERHCVNSISLKFVPPSSNSSH</sequence>
<dbReference type="OrthoDB" id="44061at2759"/>
<keyword evidence="7" id="KW-0676">Redox-active center</keyword>
<comment type="caution">
    <text evidence="9">The sequence shown here is derived from an EMBL/GenBank/DDBJ whole genome shotgun (WGS) entry which is preliminary data.</text>
</comment>
<comment type="cofactor">
    <cofactor evidence="1">
        <name>Zn(2+)</name>
        <dbReference type="ChEBI" id="CHEBI:29105"/>
    </cofactor>
</comment>
<keyword evidence="5" id="KW-0813">Transport</keyword>
<dbReference type="InterPro" id="IPR002579">
    <property type="entry name" value="Met_Sox_Rdtase_MsrB_dom"/>
</dbReference>
<feature type="domain" description="MsrB" evidence="8">
    <location>
        <begin position="93"/>
        <end position="195"/>
    </location>
</feature>
<keyword evidence="6" id="KW-0560">Oxidoreductase</keyword>
<dbReference type="GO" id="GO:0046872">
    <property type="term" value="F:metal ion binding"/>
    <property type="evidence" value="ECO:0007669"/>
    <property type="project" value="UniProtKB-KW"/>
</dbReference>
<dbReference type="PANTHER" id="PTHR46081">
    <property type="entry name" value="PEPTIDE METHIONINE SULFOXIDE REDUCTASE 2"/>
    <property type="match status" value="1"/>
</dbReference>
<dbReference type="Proteomes" id="UP000327157">
    <property type="component" value="Unassembled WGS sequence"/>
</dbReference>
<accession>A0A5N5I4E2</accession>
<name>A0A5N5I4E2_9ROSA</name>
<dbReference type="GO" id="GO:0033743">
    <property type="term" value="F:peptide-methionine (R)-S-oxide reductase activity"/>
    <property type="evidence" value="ECO:0007669"/>
    <property type="project" value="InterPro"/>
</dbReference>
<proteinExistence type="inferred from homology"/>
<dbReference type="PROSITE" id="PS51790">
    <property type="entry name" value="MSRB"/>
    <property type="match status" value="1"/>
</dbReference>
<dbReference type="SUPFAM" id="SSF51316">
    <property type="entry name" value="Mss4-like"/>
    <property type="match status" value="1"/>
</dbReference>
<keyword evidence="5" id="KW-0249">Electron transport</keyword>
<evidence type="ECO:0000256" key="2">
    <source>
        <dbReference type="ARBA" id="ARBA00007174"/>
    </source>
</evidence>
<dbReference type="EMBL" id="SMOL01000033">
    <property type="protein sequence ID" value="KAB2634689.1"/>
    <property type="molecule type" value="Genomic_DNA"/>
</dbReference>
<dbReference type="InterPro" id="IPR011057">
    <property type="entry name" value="Mss4-like_sf"/>
</dbReference>
<comment type="similarity">
    <text evidence="2">Belongs to the MsrB Met sulfoxide reductase family.</text>
</comment>
<evidence type="ECO:0000313" key="9">
    <source>
        <dbReference type="EMBL" id="KAB2634689.1"/>
    </source>
</evidence>
<evidence type="ECO:0000256" key="3">
    <source>
        <dbReference type="ARBA" id="ARBA00022723"/>
    </source>
</evidence>
<keyword evidence="3" id="KW-0479">Metal-binding</keyword>
<dbReference type="GO" id="GO:0006979">
    <property type="term" value="P:response to oxidative stress"/>
    <property type="evidence" value="ECO:0007669"/>
    <property type="project" value="InterPro"/>
</dbReference>
<organism evidence="9 10">
    <name type="scientific">Pyrus ussuriensis x Pyrus communis</name>
    <dbReference type="NCBI Taxonomy" id="2448454"/>
    <lineage>
        <taxon>Eukaryota</taxon>
        <taxon>Viridiplantae</taxon>
        <taxon>Streptophyta</taxon>
        <taxon>Embryophyta</taxon>
        <taxon>Tracheophyta</taxon>
        <taxon>Spermatophyta</taxon>
        <taxon>Magnoliopsida</taxon>
        <taxon>eudicotyledons</taxon>
        <taxon>Gunneridae</taxon>
        <taxon>Pentapetalae</taxon>
        <taxon>rosids</taxon>
        <taxon>fabids</taxon>
        <taxon>Rosales</taxon>
        <taxon>Rosaceae</taxon>
        <taxon>Amygdaloideae</taxon>
        <taxon>Maleae</taxon>
        <taxon>Pyrus</taxon>
    </lineage>
</organism>
<dbReference type="PANTHER" id="PTHR46081:SF8">
    <property type="entry name" value="PEPTIDE METHIONINE SULFOXIDE REDUCTASE 2"/>
    <property type="match status" value="1"/>
</dbReference>
<dbReference type="Gene3D" id="2.170.150.20">
    <property type="entry name" value="Peptide methionine sulfoxide reductase"/>
    <property type="match status" value="1"/>
</dbReference>
<evidence type="ECO:0000256" key="6">
    <source>
        <dbReference type="ARBA" id="ARBA00023002"/>
    </source>
</evidence>
<evidence type="ECO:0000256" key="7">
    <source>
        <dbReference type="ARBA" id="ARBA00023284"/>
    </source>
</evidence>
<dbReference type="Pfam" id="PF01641">
    <property type="entry name" value="SelR"/>
    <property type="match status" value="1"/>
</dbReference>
<evidence type="ECO:0000313" key="10">
    <source>
        <dbReference type="Proteomes" id="UP000327157"/>
    </source>
</evidence>
<reference evidence="9 10" key="1">
    <citation type="submission" date="2019-09" db="EMBL/GenBank/DDBJ databases">
        <authorList>
            <person name="Ou C."/>
        </authorList>
    </citation>
    <scope>NUCLEOTIDE SEQUENCE [LARGE SCALE GENOMIC DNA]</scope>
    <source>
        <strain evidence="9">S2</strain>
        <tissue evidence="9">Leaf</tissue>
    </source>
</reference>
<keyword evidence="10" id="KW-1185">Reference proteome</keyword>
<keyword evidence="4" id="KW-0862">Zinc</keyword>
<evidence type="ECO:0000256" key="1">
    <source>
        <dbReference type="ARBA" id="ARBA00001947"/>
    </source>
</evidence>
<gene>
    <name evidence="9" type="ORF">D8674_038137</name>
</gene>
<evidence type="ECO:0000256" key="5">
    <source>
        <dbReference type="ARBA" id="ARBA00022982"/>
    </source>
</evidence>
<dbReference type="AlphaFoldDB" id="A0A5N5I4E2"/>